<dbReference type="AlphaFoldDB" id="A0A4C1SAY9"/>
<feature type="region of interest" description="Disordered" evidence="1">
    <location>
        <begin position="1"/>
        <end position="42"/>
    </location>
</feature>
<dbReference type="EMBL" id="BGZK01003257">
    <property type="protein sequence ID" value="GBO99271.1"/>
    <property type="molecule type" value="Genomic_DNA"/>
</dbReference>
<evidence type="ECO:0000313" key="3">
    <source>
        <dbReference type="Proteomes" id="UP000299102"/>
    </source>
</evidence>
<keyword evidence="3" id="KW-1185">Reference proteome</keyword>
<comment type="caution">
    <text evidence="2">The sequence shown here is derived from an EMBL/GenBank/DDBJ whole genome shotgun (WGS) entry which is preliminary data.</text>
</comment>
<organism evidence="2 3">
    <name type="scientific">Eumeta variegata</name>
    <name type="common">Bagworm moth</name>
    <name type="synonym">Eumeta japonica</name>
    <dbReference type="NCBI Taxonomy" id="151549"/>
    <lineage>
        <taxon>Eukaryota</taxon>
        <taxon>Metazoa</taxon>
        <taxon>Ecdysozoa</taxon>
        <taxon>Arthropoda</taxon>
        <taxon>Hexapoda</taxon>
        <taxon>Insecta</taxon>
        <taxon>Pterygota</taxon>
        <taxon>Neoptera</taxon>
        <taxon>Endopterygota</taxon>
        <taxon>Lepidoptera</taxon>
        <taxon>Glossata</taxon>
        <taxon>Ditrysia</taxon>
        <taxon>Tineoidea</taxon>
        <taxon>Psychidae</taxon>
        <taxon>Oiketicinae</taxon>
        <taxon>Eumeta</taxon>
    </lineage>
</organism>
<evidence type="ECO:0000256" key="1">
    <source>
        <dbReference type="SAM" id="MobiDB-lite"/>
    </source>
</evidence>
<protein>
    <submittedName>
        <fullName evidence="2">Uncharacterized protein</fullName>
    </submittedName>
</protein>
<reference evidence="2 3" key="1">
    <citation type="journal article" date="2019" name="Commun. Biol.">
        <title>The bagworm genome reveals a unique fibroin gene that provides high tensile strength.</title>
        <authorList>
            <person name="Kono N."/>
            <person name="Nakamura H."/>
            <person name="Ohtoshi R."/>
            <person name="Tomita M."/>
            <person name="Numata K."/>
            <person name="Arakawa K."/>
        </authorList>
    </citation>
    <scope>NUCLEOTIDE SEQUENCE [LARGE SCALE GENOMIC DNA]</scope>
</reference>
<sequence length="88" mass="9526">MRPPPGDGTRKKSRARRSERQFKKRRQSSDMQISSTVSATRPATILSSSLAAQPTEQLLIGAAGGRGPTGDCGQYPANRFLREPPATE</sequence>
<dbReference type="Proteomes" id="UP000299102">
    <property type="component" value="Unassembled WGS sequence"/>
</dbReference>
<gene>
    <name evidence="2" type="ORF">EVAR_100946_1</name>
</gene>
<name>A0A4C1SAY9_EUMVA</name>
<evidence type="ECO:0000313" key="2">
    <source>
        <dbReference type="EMBL" id="GBO99271.1"/>
    </source>
</evidence>
<feature type="compositionally biased region" description="Polar residues" evidence="1">
    <location>
        <begin position="29"/>
        <end position="42"/>
    </location>
</feature>
<accession>A0A4C1SAY9</accession>
<feature type="region of interest" description="Disordered" evidence="1">
    <location>
        <begin position="61"/>
        <end position="88"/>
    </location>
</feature>
<proteinExistence type="predicted"/>